<dbReference type="SUPFAM" id="SSF52172">
    <property type="entry name" value="CheY-like"/>
    <property type="match status" value="3"/>
</dbReference>
<proteinExistence type="predicted"/>
<dbReference type="InterPro" id="IPR005467">
    <property type="entry name" value="His_kinase_dom"/>
</dbReference>
<feature type="compositionally biased region" description="Low complexity" evidence="8">
    <location>
        <begin position="522"/>
        <end position="538"/>
    </location>
</feature>
<dbReference type="Pfam" id="PF00072">
    <property type="entry name" value="Response_reg"/>
    <property type="match status" value="3"/>
</dbReference>
<name>A0A9N8HB38_9STRA</name>
<dbReference type="InterPro" id="IPR018247">
    <property type="entry name" value="EF_Hand_1_Ca_BS"/>
</dbReference>
<dbReference type="CDD" id="cd00082">
    <property type="entry name" value="HisKA"/>
    <property type="match status" value="1"/>
</dbReference>
<feature type="region of interest" description="Disordered" evidence="8">
    <location>
        <begin position="1439"/>
        <end position="1458"/>
    </location>
</feature>
<keyword evidence="11" id="KW-0418">Kinase</keyword>
<dbReference type="Pfam" id="PF07701">
    <property type="entry name" value="HNOBA"/>
    <property type="match status" value="1"/>
</dbReference>
<dbReference type="InterPro" id="IPR003661">
    <property type="entry name" value="HisK_dim/P_dom"/>
</dbReference>
<dbReference type="GO" id="GO:0004383">
    <property type="term" value="F:guanylate cyclase activity"/>
    <property type="evidence" value="ECO:0007669"/>
    <property type="project" value="UniProtKB-EC"/>
</dbReference>
<dbReference type="InterPro" id="IPR004358">
    <property type="entry name" value="Sig_transdc_His_kin-like_C"/>
</dbReference>
<dbReference type="EC" id="4.6.1.2" evidence="1"/>
<feature type="coiled-coil region" evidence="7">
    <location>
        <begin position="2004"/>
        <end position="2038"/>
    </location>
</feature>
<feature type="region of interest" description="Disordered" evidence="8">
    <location>
        <begin position="1774"/>
        <end position="1815"/>
    </location>
</feature>
<feature type="modified residue" description="4-aspartylphosphate" evidence="6">
    <location>
        <position position="3504"/>
    </location>
</feature>
<dbReference type="SMART" id="SM00387">
    <property type="entry name" value="HATPase_c"/>
    <property type="match status" value="1"/>
</dbReference>
<feature type="region of interest" description="Disordered" evidence="8">
    <location>
        <begin position="51"/>
        <end position="100"/>
    </location>
</feature>
<feature type="region of interest" description="Disordered" evidence="8">
    <location>
        <begin position="3115"/>
        <end position="3141"/>
    </location>
</feature>
<dbReference type="Gene3D" id="3.40.50.2300">
    <property type="match status" value="3"/>
</dbReference>
<evidence type="ECO:0000313" key="11">
    <source>
        <dbReference type="EMBL" id="CAB9508418.1"/>
    </source>
</evidence>
<dbReference type="InterPro" id="IPR036890">
    <property type="entry name" value="HATPase_C_sf"/>
</dbReference>
<evidence type="ECO:0000313" key="12">
    <source>
        <dbReference type="Proteomes" id="UP001153069"/>
    </source>
</evidence>
<dbReference type="InterPro" id="IPR001789">
    <property type="entry name" value="Sig_transdc_resp-reg_receiver"/>
</dbReference>
<dbReference type="PROSITE" id="PS00018">
    <property type="entry name" value="EF_HAND_1"/>
    <property type="match status" value="1"/>
</dbReference>
<dbReference type="PROSITE" id="PS50109">
    <property type="entry name" value="HIS_KIN"/>
    <property type="match status" value="1"/>
</dbReference>
<dbReference type="PANTHER" id="PTHR45339">
    <property type="entry name" value="HYBRID SIGNAL TRANSDUCTION HISTIDINE KINASE J"/>
    <property type="match status" value="1"/>
</dbReference>
<feature type="compositionally biased region" description="Basic and acidic residues" evidence="8">
    <location>
        <begin position="1635"/>
        <end position="1661"/>
    </location>
</feature>
<feature type="compositionally biased region" description="Low complexity" evidence="8">
    <location>
        <begin position="3304"/>
        <end position="3325"/>
    </location>
</feature>
<keyword evidence="5" id="KW-0141">cGMP biosynthesis</keyword>
<organism evidence="11 12">
    <name type="scientific">Seminavis robusta</name>
    <dbReference type="NCBI Taxonomy" id="568900"/>
    <lineage>
        <taxon>Eukaryota</taxon>
        <taxon>Sar</taxon>
        <taxon>Stramenopiles</taxon>
        <taxon>Ochrophyta</taxon>
        <taxon>Bacillariophyta</taxon>
        <taxon>Bacillariophyceae</taxon>
        <taxon>Bacillariophycidae</taxon>
        <taxon>Naviculales</taxon>
        <taxon>Naviculaceae</taxon>
        <taxon>Seminavis</taxon>
    </lineage>
</organism>
<dbReference type="GO" id="GO:0000166">
    <property type="term" value="F:nucleotide binding"/>
    <property type="evidence" value="ECO:0007669"/>
    <property type="project" value="UniProtKB-KW"/>
</dbReference>
<keyword evidence="3" id="KW-0547">Nucleotide-binding</keyword>
<dbReference type="SUPFAM" id="SSF55874">
    <property type="entry name" value="ATPase domain of HSP90 chaperone/DNA topoisomerase II/histidine kinase"/>
    <property type="match status" value="1"/>
</dbReference>
<feature type="region of interest" description="Disordered" evidence="8">
    <location>
        <begin position="3177"/>
        <end position="3217"/>
    </location>
</feature>
<feature type="compositionally biased region" description="Polar residues" evidence="8">
    <location>
        <begin position="2544"/>
        <end position="2572"/>
    </location>
</feature>
<feature type="modified residue" description="4-aspartylphosphate" evidence="6">
    <location>
        <position position="2631"/>
    </location>
</feature>
<dbReference type="InterPro" id="IPR042463">
    <property type="entry name" value="HNOB_dom_associated_sf"/>
</dbReference>
<dbReference type="EMBL" id="CAICTM010000345">
    <property type="protein sequence ID" value="CAB9508418.1"/>
    <property type="molecule type" value="Genomic_DNA"/>
</dbReference>
<dbReference type="SMART" id="SM00448">
    <property type="entry name" value="REC"/>
    <property type="match status" value="3"/>
</dbReference>
<feature type="compositionally biased region" description="Polar residues" evidence="8">
    <location>
        <begin position="3178"/>
        <end position="3194"/>
    </location>
</feature>
<dbReference type="CDD" id="cd17546">
    <property type="entry name" value="REC_hyHK_CKI1_RcsC-like"/>
    <property type="match status" value="3"/>
</dbReference>
<feature type="compositionally biased region" description="Polar residues" evidence="8">
    <location>
        <begin position="3117"/>
        <end position="3141"/>
    </location>
</feature>
<feature type="region of interest" description="Disordered" evidence="8">
    <location>
        <begin position="3030"/>
        <end position="3055"/>
    </location>
</feature>
<feature type="region of interest" description="Disordered" evidence="8">
    <location>
        <begin position="2532"/>
        <end position="2572"/>
    </location>
</feature>
<dbReference type="Pfam" id="PF02518">
    <property type="entry name" value="HATPase_c"/>
    <property type="match status" value="1"/>
</dbReference>
<evidence type="ECO:0000259" key="9">
    <source>
        <dbReference type="PROSITE" id="PS50109"/>
    </source>
</evidence>
<feature type="region of interest" description="Disordered" evidence="8">
    <location>
        <begin position="3426"/>
        <end position="3446"/>
    </location>
</feature>
<dbReference type="PRINTS" id="PR00344">
    <property type="entry name" value="BCTRLSENSOR"/>
</dbReference>
<accession>A0A9N8HB38</accession>
<protein>
    <recommendedName>
        <fullName evidence="1">guanylate cyclase</fullName>
        <ecNumber evidence="1">4.6.1.2</ecNumber>
    </recommendedName>
</protein>
<gene>
    <name evidence="11" type="ORF">SEMRO_346_G122750.1</name>
</gene>
<feature type="domain" description="Response regulatory" evidence="10">
    <location>
        <begin position="2912"/>
        <end position="3027"/>
    </location>
</feature>
<evidence type="ECO:0000256" key="3">
    <source>
        <dbReference type="ARBA" id="ARBA00022741"/>
    </source>
</evidence>
<feature type="compositionally biased region" description="Polar residues" evidence="8">
    <location>
        <begin position="71"/>
        <end position="84"/>
    </location>
</feature>
<feature type="compositionally biased region" description="Polar residues" evidence="8">
    <location>
        <begin position="1439"/>
        <end position="1452"/>
    </location>
</feature>
<evidence type="ECO:0000256" key="7">
    <source>
        <dbReference type="SAM" id="Coils"/>
    </source>
</evidence>
<dbReference type="InterPro" id="IPR036097">
    <property type="entry name" value="HisK_dim/P_sf"/>
</dbReference>
<keyword evidence="4" id="KW-0902">Two-component regulatory system</keyword>
<dbReference type="InterPro" id="IPR011645">
    <property type="entry name" value="HNOB_dom_associated"/>
</dbReference>
<feature type="region of interest" description="Disordered" evidence="8">
    <location>
        <begin position="3240"/>
        <end position="3268"/>
    </location>
</feature>
<reference evidence="11" key="1">
    <citation type="submission" date="2020-06" db="EMBL/GenBank/DDBJ databases">
        <authorList>
            <consortium name="Plant Systems Biology data submission"/>
        </authorList>
    </citation>
    <scope>NUCLEOTIDE SEQUENCE</scope>
    <source>
        <strain evidence="11">D6</strain>
    </source>
</reference>
<dbReference type="InterPro" id="IPR003594">
    <property type="entry name" value="HATPase_dom"/>
</dbReference>
<evidence type="ECO:0000256" key="8">
    <source>
        <dbReference type="SAM" id="MobiDB-lite"/>
    </source>
</evidence>
<dbReference type="SUPFAM" id="SSF47384">
    <property type="entry name" value="Homodimeric domain of signal transducing histidine kinase"/>
    <property type="match status" value="1"/>
</dbReference>
<feature type="region of interest" description="Disordered" evidence="8">
    <location>
        <begin position="292"/>
        <end position="325"/>
    </location>
</feature>
<feature type="region of interest" description="Disordered" evidence="8">
    <location>
        <begin position="3355"/>
        <end position="3381"/>
    </location>
</feature>
<dbReference type="Gene3D" id="3.30.565.10">
    <property type="entry name" value="Histidine kinase-like ATPase, C-terminal domain"/>
    <property type="match status" value="1"/>
</dbReference>
<keyword evidence="12" id="KW-1185">Reference proteome</keyword>
<evidence type="ECO:0000259" key="10">
    <source>
        <dbReference type="PROSITE" id="PS50110"/>
    </source>
</evidence>
<feature type="region of interest" description="Disordered" evidence="8">
    <location>
        <begin position="505"/>
        <end position="539"/>
    </location>
</feature>
<keyword evidence="7" id="KW-0175">Coiled coil</keyword>
<feature type="region of interest" description="Disordered" evidence="8">
    <location>
        <begin position="3302"/>
        <end position="3325"/>
    </location>
</feature>
<evidence type="ECO:0000256" key="4">
    <source>
        <dbReference type="ARBA" id="ARBA00023012"/>
    </source>
</evidence>
<feature type="region of interest" description="Disordered" evidence="8">
    <location>
        <begin position="1623"/>
        <end position="1663"/>
    </location>
</feature>
<feature type="domain" description="Response regulatory" evidence="10">
    <location>
        <begin position="2581"/>
        <end position="2696"/>
    </location>
</feature>
<dbReference type="PANTHER" id="PTHR45339:SF1">
    <property type="entry name" value="HYBRID SIGNAL TRANSDUCTION HISTIDINE KINASE J"/>
    <property type="match status" value="1"/>
</dbReference>
<dbReference type="PROSITE" id="PS50110">
    <property type="entry name" value="RESPONSE_REGULATORY"/>
    <property type="match status" value="3"/>
</dbReference>
<feature type="region of interest" description="Disordered" evidence="8">
    <location>
        <begin position="1141"/>
        <end position="1208"/>
    </location>
</feature>
<keyword evidence="2 6" id="KW-0597">Phosphoprotein</keyword>
<dbReference type="SMART" id="SM00388">
    <property type="entry name" value="HisKA"/>
    <property type="match status" value="1"/>
</dbReference>
<dbReference type="Proteomes" id="UP001153069">
    <property type="component" value="Unassembled WGS sequence"/>
</dbReference>
<feature type="region of interest" description="Disordered" evidence="8">
    <location>
        <begin position="1547"/>
        <end position="1583"/>
    </location>
</feature>
<evidence type="ECO:0000256" key="1">
    <source>
        <dbReference type="ARBA" id="ARBA00012202"/>
    </source>
</evidence>
<dbReference type="GO" id="GO:0000155">
    <property type="term" value="F:phosphorelay sensor kinase activity"/>
    <property type="evidence" value="ECO:0007669"/>
    <property type="project" value="InterPro"/>
</dbReference>
<feature type="domain" description="Response regulatory" evidence="10">
    <location>
        <begin position="3454"/>
        <end position="3569"/>
    </location>
</feature>
<feature type="compositionally biased region" description="Low complexity" evidence="8">
    <location>
        <begin position="1141"/>
        <end position="1154"/>
    </location>
</feature>
<comment type="caution">
    <text evidence="11">The sequence shown here is derived from an EMBL/GenBank/DDBJ whole genome shotgun (WGS) entry which is preliminary data.</text>
</comment>
<feature type="compositionally biased region" description="Polar residues" evidence="8">
    <location>
        <begin position="1190"/>
        <end position="1202"/>
    </location>
</feature>
<evidence type="ECO:0000256" key="5">
    <source>
        <dbReference type="ARBA" id="ARBA00023293"/>
    </source>
</evidence>
<evidence type="ECO:0000256" key="6">
    <source>
        <dbReference type="PROSITE-ProRule" id="PRU00169"/>
    </source>
</evidence>
<dbReference type="OrthoDB" id="47686at2759"/>
<feature type="domain" description="Histidine kinase" evidence="9">
    <location>
        <begin position="2045"/>
        <end position="2278"/>
    </location>
</feature>
<evidence type="ECO:0000256" key="2">
    <source>
        <dbReference type="ARBA" id="ARBA00022553"/>
    </source>
</evidence>
<dbReference type="Gene3D" id="1.10.287.130">
    <property type="match status" value="1"/>
</dbReference>
<dbReference type="InterPro" id="IPR011006">
    <property type="entry name" value="CheY-like_superfamily"/>
</dbReference>
<dbReference type="Gene3D" id="3.30.450.260">
    <property type="entry name" value="Haem NO binding associated domain"/>
    <property type="match status" value="1"/>
</dbReference>
<sequence>MDVASVGSASASSISTRHSNAAIPIQAPASCPFSGVAIDSAMWESFQASLASNNNNHHPHHHRRREEESSKQLPTLSRRSTFTARENPRKAMGSRSRSTNLVLNTDDDAKARHRQQIRSQAQELVFKADSILKKVKEQRNGDVDERIIGGDYEDHVPSAPLIAMGLVSKPSKSIRVHVMNQTTKRHKDLVLTRSQEEKTLFSAIYNNPSVKEANVRKWGGKIAQDVKKGVAVIQIQIQVGARKDDKLLSVEELKEITTQHLFDRVAAESSQQIDAVVQFCLLCVPKDNDETKSEAQHEVTDSSEALPKDTNQSSTEHGNNEKAIPPVAVTATTIMAPTMSAVANPSTKNPMNSIRVRVINQTTKRQKDLLLNHGSTQGETLFSTIYNHPTVKEAHIRKWGTPYTQNVKNGLAEIKVEILVGDTREDNDHDDNKLLSVDELKDITIHSLFERVAAAAESTQQADPLVQFCLMCVSKDNDSHSEPEKDSKDAEVIQENKINNNIKNAAPVVGNTGESKLPVPGKAPKTISPTTSSSIPAADRQNKSIRVRIINQTTKRQKDLLFNHASTQGETLFSAIYNNPTVKEAHIRKWGTPYTLNVKKGLAEIKVQILVGDTREDSDDKLLSVDELKDITIQSLFERVAAAAESTQQADPLVQFCLTCVPKDNDSNSAPEKYSKDSEVKLDSINSTASAEVGSAEESNSVATKALNTMSPTVSAIPAADKPIDSIRVRVINQTTKRQKDLLLNQANTQGETLFTAIYNNPTVKEAHIRKWGTPYTQNVKKGLAEIKVQIQVGNEREENDNKLLSVDDLKDLTIQSFFGRVAAAAESTQQTDPLVQFCLVCVPKDDSKFVEDAAVAPKDDGRFTADKSNVEEPVLSEAITVPKSVPPIMSDRPAMATTIRVRVVNQTTKRQKDLILSLSENETLYDAIYDSPTVKEAHIHKWGPKIAQDVKKGVAEIKIQIQVGDKRGEDNDKLLSVDNLKEFTTQKLVERVAAESSGEMDSLVQCCLMCVPKDVKPATQDSVETEASNSVAISLQNRRVTAESAPPIAAVTEPRQNEPSPATRPVQVQFLAIERETSTERMADSCDQHSEPVMAATRQHALTIASSSSDLALTSSQPNSVLSDQEKKIAAKAEKQPAVRISSCKSDGSSLSSTLNDPPWGIRRTNSIDPETLPPTTRIARQEAVRTGSEVTSTSLQANPDESTKRPLAYGHTMSIGTSSHSYFDSTLSEGLGANSLSMMDIDDQQSQVTMSIHGEDTNQQPQYPLAPINSNDKAKSTLGVRIINQVTKRSKDLVVDINDSDTIFDTVYNHEAVKAAHVRKWGGPIAKAVKNGTSEIKFSVWDDNTGKPWRVFAIDELKTTTTRQLSELVSESSYLVKIYLQCCNMNSSGSLSINSNKTATQATTPTKRLLPKVKPTPVRQASLRLQKHGRPQFSITESSEFVAEQPSSNRPKAPATLKMKIPSRSSHMKLASFMGRHDSCPTDMTHLKKGSHESLIAATRNRIEKQQSSLLAGLDERLQVSHVKSQIPSSMSVGNLQNAVWEPRKARALPSPRKVRAPNRPRNLNRATSLDGSPCPSRQLEIMPAPPVLKRLQSETSMPNNNGAEDDQKREKLKQFLRLLRAKKGPEFQSQRTLKDTTSQEKDAPSQKPLADKATREDEAPVTSIAKAGNQQVAVPTVVQTNEKLGGLSKRVSSLSFQGRRPSLTVGAPNAVFTAINRNAVEKDRINRFLRLDISHQSMSSCLSINSSNKEISRTSDKASKESDRITRFLAVQSEGAQAQQGTGKDSVGGGGSRTSRISGRKRLARRPSMVGQTDIPPIKEISVIPNEDEAVPAPVQNTGVSLSADLVKEIFPYHVVLDADFRITQVGNNFEMLIQESCVVGRIVNDILTVTSPIPMPGNWNWSVLDKMKDKQFFLETVLSPAMEEQVRLKGTLVEVSKSPKQVMFVLFPNVKNLAELEEANLSMADLPLHSCQREAVLLGEHNKSEVKLTNHLDKLHRDLIDSMEQQIKDRTEELAEANRDLERANAQLAIQSARQLEHFACMSHEIRTPLNCIVGMSSLLLDDADEMDPMHSDSIQMINTSGDLLKAVVDDVLDYAKLESGSFEVDIKDINLQHTLSSVAHSISQKIQDKNVRLRKHYSPLLPETFTTDSRRLQQVLFNLLGNSGKFSKKNSVIDFTVSVVPVASTGVNPDDTCNGEVVRFSVKDYGKGIEEKDFKTIFDPFSQASKETQTLYGGTGLGLSITSKLVKRLGGTISVQSDYGKFAEFTVDLPFKGKPVNVAKLRKRLRNTTIVIVEPKQHYDYSFTTYKIKEEPVPLQSAENEAFDLNVIRCENLEQAHKKLRLANLVTPDKHFAVLVQEDLYEFGTIERLEEILCKLNYTLMTFGPKYAVEMTKDRHFKSLDGVFPSALLTAIAEHIERRKTEKMFSNRRLSILKSPQSSTPQSARNLFYGISDDDKYGKLFAPFTESRRHSAPGIPALAKGLFAASTTTIDVVPSLVVNDKVVSAAATGAQGGLFASINDNPASQGGLFADKDECSPQGGLSTGENSRQQSLIPTTSNLSSTISTRQPTASGQNLNVLYAEDNTVNQKVLARVLKRVGITKLTLVDNGKKAVDVCETQKFDCIFMDVQMPVMGGLDATKLIVERDPDAKVIFCTAHALEEFKAQADAVGGSGFLSKPFRLDDIKKLLADFKFASPRAGESIINHAPPQGAVNNQSCPQGDLAGSNGAIIEATSAQQPRASPGLTVVNTSKPAPSSQGGLFAGLPTPQGGLFAGINGVVSATAATGATPDQLPLSAVSAATGAGVKHLPPQGGLFAGIQSNPCPHCGQCAGINSNPSPPFAGIKGNPSPQGGLFAADNFGAASSTALGTKPGQKPQISVVAAAKLNPSGTVTPAATTSKPAAPEQNLKFLYAEDNLVNQKVLSRVLKRVGITNLTIVDNGKEAVDVCETEKFDCIFMDMQMPVMDGLEATRLIVERDPSAKVIFVSAQPLEEFKAKADAVGGSGFIAKPFGIADIKKVLEEFKGASEGASKNSNPAAKVGAPKTSTADQAGLPSAINGASTRAMGPMVGQQPVTSAPAPTVVGSKKPTPLVHGGLFAGLPAPQGGLFAGINGNGSAPQRSTAGQQPVTAAPTATSQGGLFAGLTNNPSPAPSPAPQGGLFAGLAPTQGGLFSGINGTAGNSGTGQTSPGQQPMPAAPAPAPTGANSKPTPAPQGGLFAAVPAPQGGLFAGINSTGASTTVSGTTPGQQQPVPAAPAPTAGSSMAAPTPQGGLFAGLPAAPQGGLFAGITSTGACTTVSGTTPGQQQPLPAAPAPTASSSITAPTPKGGLFAGLPAAPQGGLFAGINSTGASTTVSGTTPGQQQAPPAAAAPTAGSSIAGPAPQGGLFAGLPAAPQGGLFAGFNGNGSSSTIATVTTVSQQSMAPAGAAKSEPPTPRGSKSRVVPPQRNFKVLYAEDNVVNQKVLQKVLARVGVTDLTIVDNGKKAVDLCETEKFDCVFMDIQMPVMGGMEATRLIVDRKPNAKVIFVTAHALDEFKAQAVAAGATGFLSKPFRLDDIRNLLSEFFGF</sequence>
<dbReference type="Pfam" id="PF00512">
    <property type="entry name" value="HisKA"/>
    <property type="match status" value="1"/>
</dbReference>
<keyword evidence="11" id="KW-0808">Transferase</keyword>
<feature type="modified residue" description="4-aspartylphosphate" evidence="6">
    <location>
        <position position="2962"/>
    </location>
</feature>